<keyword evidence="4" id="KW-1185">Reference proteome</keyword>
<reference evidence="3" key="1">
    <citation type="submission" date="2022-07" db="EMBL/GenBank/DDBJ databases">
        <title>Phylogenomic reconstructions and comparative analyses of Kickxellomycotina fungi.</title>
        <authorList>
            <person name="Reynolds N.K."/>
            <person name="Stajich J.E."/>
            <person name="Barry K."/>
            <person name="Grigoriev I.V."/>
            <person name="Crous P."/>
            <person name="Smith M.E."/>
        </authorList>
    </citation>
    <scope>NUCLEOTIDE SEQUENCE</scope>
    <source>
        <strain evidence="3">BCRC 34882</strain>
    </source>
</reference>
<accession>A0ABQ8PK37</accession>
<evidence type="ECO:0000313" key="4">
    <source>
        <dbReference type="Proteomes" id="UP001151295"/>
    </source>
</evidence>
<evidence type="ECO:0000256" key="2">
    <source>
        <dbReference type="SAM" id="SignalP"/>
    </source>
</evidence>
<evidence type="ECO:0000256" key="1">
    <source>
        <dbReference type="SAM" id="Phobius"/>
    </source>
</evidence>
<keyword evidence="1" id="KW-0812">Transmembrane</keyword>
<protein>
    <submittedName>
        <fullName evidence="3">Uncharacterized protein</fullName>
    </submittedName>
</protein>
<keyword evidence="1" id="KW-0472">Membrane</keyword>
<sequence length="407" mass="44521">MSFVSACANTLAGVLFLQSLWVGLKQVMRNQPLVPPVAPLDGCMSKGELARSETQLAISKAVHPHLHAADGKTAKQCARGSSKIASSWVYTHTIPYASTYLAFVQALLGLCTTLVMLVWQLWSLDGCSQVAVFALSMFHIGLALVFIASAVQTHTVNSMCVKIFFIVGLALGAHFTMLGLVVTRSTATWQPLCTVDIGQPQGWLSNLPLYAAISHFLASFFSSISFINGAFRLCTRSHFLSPREILFVFLVYRGIGLLFISSLVGVMASTVVIIVSVTGHFHFALWVLQWAVISRLLVGALEHRGTTDTMASDSWFWRSQQYLANYINTPDPQDNNKNNGALATAKIAWVLLSSNVVAKRFSLESRNVEQLDCSQDLHLSTEHLSIVIDSYATGTSRHDTVVDDSSF</sequence>
<dbReference type="EMBL" id="JANBQD010000045">
    <property type="protein sequence ID" value="KAJ1990842.1"/>
    <property type="molecule type" value="Genomic_DNA"/>
</dbReference>
<keyword evidence="2" id="KW-0732">Signal</keyword>
<gene>
    <name evidence="3" type="ORF">EDC05_003822</name>
</gene>
<feature type="transmembrane region" description="Helical" evidence="1">
    <location>
        <begin position="100"/>
        <end position="122"/>
    </location>
</feature>
<proteinExistence type="predicted"/>
<organism evidence="3 4">
    <name type="scientific">Coemansia umbellata</name>
    <dbReference type="NCBI Taxonomy" id="1424467"/>
    <lineage>
        <taxon>Eukaryota</taxon>
        <taxon>Fungi</taxon>
        <taxon>Fungi incertae sedis</taxon>
        <taxon>Zoopagomycota</taxon>
        <taxon>Kickxellomycotina</taxon>
        <taxon>Kickxellomycetes</taxon>
        <taxon>Kickxellales</taxon>
        <taxon>Kickxellaceae</taxon>
        <taxon>Coemansia</taxon>
    </lineage>
</organism>
<dbReference type="Proteomes" id="UP001151295">
    <property type="component" value="Unassembled WGS sequence"/>
</dbReference>
<keyword evidence="1" id="KW-1133">Transmembrane helix</keyword>
<feature type="transmembrane region" description="Helical" evidence="1">
    <location>
        <begin position="209"/>
        <end position="233"/>
    </location>
</feature>
<feature type="transmembrane region" description="Helical" evidence="1">
    <location>
        <begin position="245"/>
        <end position="277"/>
    </location>
</feature>
<evidence type="ECO:0000313" key="3">
    <source>
        <dbReference type="EMBL" id="KAJ1990842.1"/>
    </source>
</evidence>
<feature type="signal peptide" evidence="2">
    <location>
        <begin position="1"/>
        <end position="25"/>
    </location>
</feature>
<feature type="transmembrane region" description="Helical" evidence="1">
    <location>
        <begin position="163"/>
        <end position="182"/>
    </location>
</feature>
<comment type="caution">
    <text evidence="3">The sequence shown here is derived from an EMBL/GenBank/DDBJ whole genome shotgun (WGS) entry which is preliminary data.</text>
</comment>
<feature type="transmembrane region" description="Helical" evidence="1">
    <location>
        <begin position="128"/>
        <end position="151"/>
    </location>
</feature>
<feature type="chain" id="PRO_5046773380" evidence="2">
    <location>
        <begin position="26"/>
        <end position="407"/>
    </location>
</feature>
<name>A0ABQ8PK37_9FUNG</name>